<dbReference type="InterPro" id="IPR008250">
    <property type="entry name" value="ATPase_P-typ_transduc_dom_A_sf"/>
</dbReference>
<dbReference type="Gene3D" id="3.40.50.1000">
    <property type="entry name" value="HAD superfamily/HAD-like"/>
    <property type="match status" value="1"/>
</dbReference>
<dbReference type="SUPFAM" id="SSF55008">
    <property type="entry name" value="HMA, heavy metal-associated domain"/>
    <property type="match status" value="1"/>
</dbReference>
<dbReference type="CDD" id="cd00371">
    <property type="entry name" value="HMA"/>
    <property type="match status" value="1"/>
</dbReference>
<evidence type="ECO:0000256" key="7">
    <source>
        <dbReference type="ARBA" id="ARBA00022967"/>
    </source>
</evidence>
<evidence type="ECO:0000256" key="10">
    <source>
        <dbReference type="RuleBase" id="RU362081"/>
    </source>
</evidence>
<feature type="region of interest" description="Disordered" evidence="11">
    <location>
        <begin position="942"/>
        <end position="967"/>
    </location>
</feature>
<accession>A0A1D2A2R2</accession>
<organism evidence="13">
    <name type="scientific">Auxenochlorella protothecoides</name>
    <name type="common">Green microalga</name>
    <name type="synonym">Chlorella protothecoides</name>
    <dbReference type="NCBI Taxonomy" id="3075"/>
    <lineage>
        <taxon>Eukaryota</taxon>
        <taxon>Viridiplantae</taxon>
        <taxon>Chlorophyta</taxon>
        <taxon>core chlorophytes</taxon>
        <taxon>Trebouxiophyceae</taxon>
        <taxon>Chlorellales</taxon>
        <taxon>Chlorellaceae</taxon>
        <taxon>Auxenochlorella</taxon>
    </lineage>
</organism>
<dbReference type="SUPFAM" id="SSF81653">
    <property type="entry name" value="Calcium ATPase, transduction domain A"/>
    <property type="match status" value="1"/>
</dbReference>
<dbReference type="PROSITE" id="PS01229">
    <property type="entry name" value="COF_2"/>
    <property type="match status" value="1"/>
</dbReference>
<dbReference type="InterPro" id="IPR001757">
    <property type="entry name" value="P_typ_ATPase"/>
</dbReference>
<dbReference type="PANTHER" id="PTHR43520:SF22">
    <property type="entry name" value="COPPER-TRANSPORTING ATPASE PAA1, CHLOROPLASTIC"/>
    <property type="match status" value="1"/>
</dbReference>
<feature type="transmembrane region" description="Helical" evidence="10">
    <location>
        <begin position="908"/>
        <end position="932"/>
    </location>
</feature>
<feature type="compositionally biased region" description="Basic and acidic residues" evidence="11">
    <location>
        <begin position="942"/>
        <end position="959"/>
    </location>
</feature>
<dbReference type="GO" id="GO:0016887">
    <property type="term" value="F:ATP hydrolysis activity"/>
    <property type="evidence" value="ECO:0007669"/>
    <property type="project" value="InterPro"/>
</dbReference>
<dbReference type="Pfam" id="PF00403">
    <property type="entry name" value="HMA"/>
    <property type="match status" value="1"/>
</dbReference>
<dbReference type="InterPro" id="IPR023299">
    <property type="entry name" value="ATPase_P-typ_cyto_dom_N"/>
</dbReference>
<keyword evidence="3 10" id="KW-0812">Transmembrane</keyword>
<protein>
    <recommendedName>
        <fullName evidence="12">HMA domain-containing protein</fullName>
    </recommendedName>
</protein>
<keyword evidence="5 10" id="KW-0547">Nucleotide-binding</keyword>
<keyword evidence="9 10" id="KW-0472">Membrane</keyword>
<sequence length="967" mass="95867">MQGAASIFSKPMCYTYNVSAECPAHWTRSTVRALAQAGPGPDVSRPFVRPSPASGACPRRHNPRYSVVNRSLGGGLGGRTPRPPLGGKGWRGSRQPLPSPSSTGQGDAPAAPPGTTREDVVLLDVDGMHCAGCVSRVRKLLEDQPAVRGASVSLATETALARVRLATPSHSSTGSKADELEKSGGEALNGGGGALEALGASLAQILTAAGYRATPREARSPGGRAPRGATARALESKRAERAARLASSGWRLAFAALLASGCASHHLVHALGATRAPALLRALASPPVSAALALAAALGPGRGILTRGARALGRGSPDMDSLVALGAGAAFAASAAAAAWPALGWRVAFEDPAMLLGVVLAGRTAEERARLRAASDMLALQGLLPDSARLLLGDGSLRDVPAHAVARGDAVVVLPGDVVPVDGVVAEGRSACDESSLTGEAMPVPKAKGQRVSAGTLNSEGRLVVVAEAAGEATTLGALGSLIEAAQSRAAPVQGLADAVAGRFCYGVMAASAATLAFWAGPGAALFPRVVAAHAPAGAARPALLLALRLACSVLVVACPCALGLAAPTAVLVGSSAAARHGLLIRGGDILEAASRIDTVVFDKTGTLTRGRPRLVATRPAPGVPPALLLTLAAAVEAGSSHPLARAVVEAAGGGGGLPAASGLVQEPGAGVRAHVEGHGLVAVGSARWALGDEGESGAKEGVGAAPRGVHAGDPSMRSSHSPAPPSPDTGSHAVVHVSLEGGALGTLELADEVRPEARGAVAALRSLGLAVLMVSGDGAGPCAAAAARLGIAPADVHARVSPAGKAELVARLRAGGARVAVVGDGVNDAAALAAADVGVAMAGGVGAAADVAGVVLLGDSPAQVVDVVRVGRATLRKIRQNLAWAFGYNLIGIPLAAGALLPLTGLALTPSISSAFMGISSLAVMTNSLLLQPEVERLARHGAQDAGRERTAVPDAKELSASQASA</sequence>
<comment type="similarity">
    <text evidence="2 10">Belongs to the cation transport ATPase (P-type) (TC 3.A.3) family. Type IB subfamily.</text>
</comment>
<dbReference type="PRINTS" id="PR00119">
    <property type="entry name" value="CATATPASE"/>
</dbReference>
<evidence type="ECO:0000256" key="1">
    <source>
        <dbReference type="ARBA" id="ARBA00004141"/>
    </source>
</evidence>
<dbReference type="PROSITE" id="PS50846">
    <property type="entry name" value="HMA_2"/>
    <property type="match status" value="1"/>
</dbReference>
<keyword evidence="6 10" id="KW-0067">ATP-binding</keyword>
<dbReference type="PROSITE" id="PS00154">
    <property type="entry name" value="ATPASE_E1_E2"/>
    <property type="match status" value="1"/>
</dbReference>
<dbReference type="SUPFAM" id="SSF81665">
    <property type="entry name" value="Calcium ATPase, transmembrane domain M"/>
    <property type="match status" value="1"/>
</dbReference>
<dbReference type="InterPro" id="IPR006121">
    <property type="entry name" value="HMA_dom"/>
</dbReference>
<dbReference type="PANTHER" id="PTHR43520">
    <property type="entry name" value="ATP7, ISOFORM B"/>
    <property type="match status" value="1"/>
</dbReference>
<feature type="compositionally biased region" description="Low complexity" evidence="11">
    <location>
        <begin position="220"/>
        <end position="233"/>
    </location>
</feature>
<evidence type="ECO:0000256" key="2">
    <source>
        <dbReference type="ARBA" id="ARBA00006024"/>
    </source>
</evidence>
<evidence type="ECO:0000259" key="12">
    <source>
        <dbReference type="PROSITE" id="PS50846"/>
    </source>
</evidence>
<evidence type="ECO:0000313" key="13">
    <source>
        <dbReference type="EMBL" id="JAT73492.1"/>
    </source>
</evidence>
<comment type="caution">
    <text evidence="10">Lacks conserved residue(s) required for the propagation of feature annotation.</text>
</comment>
<dbReference type="PROSITE" id="PS01047">
    <property type="entry name" value="HMA_1"/>
    <property type="match status" value="1"/>
</dbReference>
<dbReference type="AlphaFoldDB" id="A0A1D2A2R2"/>
<dbReference type="Gene3D" id="3.30.70.100">
    <property type="match status" value="1"/>
</dbReference>
<dbReference type="InterPro" id="IPR036163">
    <property type="entry name" value="HMA_dom_sf"/>
</dbReference>
<name>A0A1D2A2R2_AUXPR</name>
<reference evidence="13" key="1">
    <citation type="submission" date="2015-08" db="EMBL/GenBank/DDBJ databases">
        <authorList>
            <person name="Babu N.S."/>
            <person name="Beckwith C.J."/>
            <person name="Beseler K.G."/>
            <person name="Brison A."/>
            <person name="Carone J.V."/>
            <person name="Caskin T.P."/>
            <person name="Diamond M."/>
            <person name="Durham M.E."/>
            <person name="Foxe J.M."/>
            <person name="Go M."/>
            <person name="Henderson B.A."/>
            <person name="Jones I.B."/>
            <person name="McGettigan J.A."/>
            <person name="Micheletti S.J."/>
            <person name="Nasrallah M.E."/>
            <person name="Ortiz D."/>
            <person name="Piller C.R."/>
            <person name="Privatt S.R."/>
            <person name="Schneider S.L."/>
            <person name="Sharp S."/>
            <person name="Smith T.C."/>
            <person name="Stanton J.D."/>
            <person name="Ullery H.E."/>
            <person name="Wilson R.J."/>
            <person name="Serrano M.G."/>
            <person name="Buck G."/>
            <person name="Lee V."/>
            <person name="Wang Y."/>
            <person name="Carvalho R."/>
            <person name="Voegtly L."/>
            <person name="Shi R."/>
            <person name="Duckworth R."/>
            <person name="Johnson A."/>
            <person name="Loviza R."/>
            <person name="Walstead R."/>
            <person name="Shah Z."/>
            <person name="Kiflezghi M."/>
            <person name="Wade K."/>
            <person name="Ball S.L."/>
            <person name="Bradley K.W."/>
            <person name="Asai D.J."/>
            <person name="Bowman C.A."/>
            <person name="Russell D.A."/>
            <person name="Pope W.H."/>
            <person name="Jacobs-Sera D."/>
            <person name="Hendrix R.W."/>
            <person name="Hatfull G.F."/>
        </authorList>
    </citation>
    <scope>NUCLEOTIDE SEQUENCE</scope>
</reference>
<gene>
    <name evidence="13" type="ORF">g.5180</name>
</gene>
<dbReference type="FunFam" id="2.70.150.10:FF:000002">
    <property type="entry name" value="Copper-transporting ATPase 1, putative"/>
    <property type="match status" value="1"/>
</dbReference>
<evidence type="ECO:0000256" key="6">
    <source>
        <dbReference type="ARBA" id="ARBA00022840"/>
    </source>
</evidence>
<keyword evidence="7" id="KW-1278">Translocase</keyword>
<dbReference type="InterPro" id="IPR036412">
    <property type="entry name" value="HAD-like_sf"/>
</dbReference>
<dbReference type="Gene3D" id="2.70.150.10">
    <property type="entry name" value="Calcium-transporting ATPase, cytoplasmic transduction domain A"/>
    <property type="match status" value="1"/>
</dbReference>
<dbReference type="SUPFAM" id="SSF56784">
    <property type="entry name" value="HAD-like"/>
    <property type="match status" value="1"/>
</dbReference>
<feature type="transmembrane region" description="Helical" evidence="10">
    <location>
        <begin position="883"/>
        <end position="902"/>
    </location>
</feature>
<evidence type="ECO:0000256" key="3">
    <source>
        <dbReference type="ARBA" id="ARBA00022692"/>
    </source>
</evidence>
<dbReference type="NCBIfam" id="TIGR01494">
    <property type="entry name" value="ATPase_P-type"/>
    <property type="match status" value="2"/>
</dbReference>
<dbReference type="InterPro" id="IPR017969">
    <property type="entry name" value="Heavy-metal-associated_CS"/>
</dbReference>
<dbReference type="PRINTS" id="PR00120">
    <property type="entry name" value="HATPASE"/>
</dbReference>
<keyword evidence="4 10" id="KW-0479">Metal-binding</keyword>
<feature type="region of interest" description="Disordered" evidence="11">
    <location>
        <begin position="694"/>
        <end position="733"/>
    </location>
</feature>
<dbReference type="InterPro" id="IPR027256">
    <property type="entry name" value="P-typ_ATPase_IB"/>
</dbReference>
<dbReference type="InterPro" id="IPR059000">
    <property type="entry name" value="ATPase_P-type_domA"/>
</dbReference>
<dbReference type="GO" id="GO:0016020">
    <property type="term" value="C:membrane"/>
    <property type="evidence" value="ECO:0007669"/>
    <property type="project" value="UniProtKB-SubCell"/>
</dbReference>
<dbReference type="GO" id="GO:0005524">
    <property type="term" value="F:ATP binding"/>
    <property type="evidence" value="ECO:0007669"/>
    <property type="project" value="UniProtKB-UniRule"/>
</dbReference>
<dbReference type="Gene3D" id="3.40.1110.10">
    <property type="entry name" value="Calcium-transporting ATPase, cytoplasmic domain N"/>
    <property type="match status" value="1"/>
</dbReference>
<dbReference type="InterPro" id="IPR023298">
    <property type="entry name" value="ATPase_P-typ_TM_dom_sf"/>
</dbReference>
<evidence type="ECO:0000256" key="5">
    <source>
        <dbReference type="ARBA" id="ARBA00022741"/>
    </source>
</evidence>
<dbReference type="GO" id="GO:0005507">
    <property type="term" value="F:copper ion binding"/>
    <property type="evidence" value="ECO:0007669"/>
    <property type="project" value="TreeGrafter"/>
</dbReference>
<feature type="region of interest" description="Disordered" evidence="11">
    <location>
        <begin position="165"/>
        <end position="188"/>
    </location>
</feature>
<dbReference type="EMBL" id="GDKF01005130">
    <property type="protein sequence ID" value="JAT73492.1"/>
    <property type="molecule type" value="Transcribed_RNA"/>
</dbReference>
<dbReference type="NCBIfam" id="TIGR01525">
    <property type="entry name" value="ATPase-IB_hvy"/>
    <property type="match status" value="1"/>
</dbReference>
<proteinExistence type="inferred from homology"/>
<evidence type="ECO:0000256" key="11">
    <source>
        <dbReference type="SAM" id="MobiDB-lite"/>
    </source>
</evidence>
<dbReference type="InterPro" id="IPR023214">
    <property type="entry name" value="HAD_sf"/>
</dbReference>
<dbReference type="SUPFAM" id="SSF81660">
    <property type="entry name" value="Metal cation-transporting ATPase, ATP-binding domain N"/>
    <property type="match status" value="1"/>
</dbReference>
<dbReference type="Pfam" id="PF00702">
    <property type="entry name" value="Hydrolase"/>
    <property type="match status" value="1"/>
</dbReference>
<dbReference type="Pfam" id="PF00122">
    <property type="entry name" value="E1-E2_ATPase"/>
    <property type="match status" value="1"/>
</dbReference>
<dbReference type="GO" id="GO:0043682">
    <property type="term" value="F:P-type divalent copper transporter activity"/>
    <property type="evidence" value="ECO:0007669"/>
    <property type="project" value="TreeGrafter"/>
</dbReference>
<dbReference type="GO" id="GO:0055070">
    <property type="term" value="P:copper ion homeostasis"/>
    <property type="evidence" value="ECO:0007669"/>
    <property type="project" value="TreeGrafter"/>
</dbReference>
<evidence type="ECO:0000256" key="8">
    <source>
        <dbReference type="ARBA" id="ARBA00022989"/>
    </source>
</evidence>
<feature type="transmembrane region" description="Helical" evidence="10">
    <location>
        <begin position="547"/>
        <end position="573"/>
    </location>
</feature>
<keyword evidence="8 10" id="KW-1133">Transmembrane helix</keyword>
<evidence type="ECO:0000256" key="9">
    <source>
        <dbReference type="ARBA" id="ARBA00023136"/>
    </source>
</evidence>
<comment type="subcellular location">
    <subcellularLocation>
        <location evidence="1">Membrane</location>
        <topology evidence="1">Multi-pass membrane protein</topology>
    </subcellularLocation>
</comment>
<evidence type="ECO:0000256" key="4">
    <source>
        <dbReference type="ARBA" id="ARBA00022723"/>
    </source>
</evidence>
<dbReference type="InterPro" id="IPR018303">
    <property type="entry name" value="ATPase_P-typ_P_site"/>
</dbReference>
<feature type="domain" description="HMA" evidence="12">
    <location>
        <begin position="119"/>
        <end position="188"/>
    </location>
</feature>
<feature type="region of interest" description="Disordered" evidence="11">
    <location>
        <begin position="37"/>
        <end position="115"/>
    </location>
</feature>
<feature type="region of interest" description="Disordered" evidence="11">
    <location>
        <begin position="213"/>
        <end position="235"/>
    </location>
</feature>